<keyword evidence="13" id="KW-1185">Reference proteome</keyword>
<dbReference type="InterPro" id="IPR001611">
    <property type="entry name" value="Leu-rich_rpt"/>
</dbReference>
<keyword evidence="6" id="KW-0732">Signal</keyword>
<name>A0AAD6W1B6_9ROSI</name>
<evidence type="ECO:0000256" key="2">
    <source>
        <dbReference type="ARBA" id="ARBA00009592"/>
    </source>
</evidence>
<protein>
    <submittedName>
        <fullName evidence="12">Uncharacterized protein</fullName>
    </submittedName>
</protein>
<evidence type="ECO:0000256" key="4">
    <source>
        <dbReference type="ARBA" id="ARBA00022614"/>
    </source>
</evidence>
<dbReference type="GO" id="GO:0005886">
    <property type="term" value="C:plasma membrane"/>
    <property type="evidence" value="ECO:0007669"/>
    <property type="project" value="UniProtKB-SubCell"/>
</dbReference>
<organism evidence="12 13">
    <name type="scientific">Populus alba x Populus x berolinensis</name>
    <dbReference type="NCBI Taxonomy" id="444605"/>
    <lineage>
        <taxon>Eukaryota</taxon>
        <taxon>Viridiplantae</taxon>
        <taxon>Streptophyta</taxon>
        <taxon>Embryophyta</taxon>
        <taxon>Tracheophyta</taxon>
        <taxon>Spermatophyta</taxon>
        <taxon>Magnoliopsida</taxon>
        <taxon>eudicotyledons</taxon>
        <taxon>Gunneridae</taxon>
        <taxon>Pentapetalae</taxon>
        <taxon>rosids</taxon>
        <taxon>fabids</taxon>
        <taxon>Malpighiales</taxon>
        <taxon>Salicaceae</taxon>
        <taxon>Saliceae</taxon>
        <taxon>Populus</taxon>
    </lineage>
</organism>
<dbReference type="AlphaFoldDB" id="A0AAD6W1B6"/>
<proteinExistence type="inferred from homology"/>
<dbReference type="InterPro" id="IPR032675">
    <property type="entry name" value="LRR_dom_sf"/>
</dbReference>
<dbReference type="SUPFAM" id="SSF52058">
    <property type="entry name" value="L domain-like"/>
    <property type="match status" value="1"/>
</dbReference>
<keyword evidence="8" id="KW-1133">Transmembrane helix</keyword>
<dbReference type="Pfam" id="PF13855">
    <property type="entry name" value="LRR_8"/>
    <property type="match status" value="1"/>
</dbReference>
<evidence type="ECO:0000256" key="7">
    <source>
        <dbReference type="ARBA" id="ARBA00022737"/>
    </source>
</evidence>
<dbReference type="PANTHER" id="PTHR27004">
    <property type="entry name" value="RECEPTOR-LIKE PROTEIN 12 ISOFORM X1"/>
    <property type="match status" value="1"/>
</dbReference>
<dbReference type="PANTHER" id="PTHR27004:SF203">
    <property type="entry name" value="LEUCINE-RICH REPEAT-CONTAINING N-TERMINAL PLANT-TYPE DOMAIN-CONTAINING PROTEIN"/>
    <property type="match status" value="1"/>
</dbReference>
<reference evidence="12" key="1">
    <citation type="journal article" date="2023" name="Mol. Ecol. Resour.">
        <title>Chromosome-level genome assembly of a triploid poplar Populus alba 'Berolinensis'.</title>
        <authorList>
            <person name="Chen S."/>
            <person name="Yu Y."/>
            <person name="Wang X."/>
            <person name="Wang S."/>
            <person name="Zhang T."/>
            <person name="Zhou Y."/>
            <person name="He R."/>
            <person name="Meng N."/>
            <person name="Wang Y."/>
            <person name="Liu W."/>
            <person name="Liu Z."/>
            <person name="Liu J."/>
            <person name="Guo Q."/>
            <person name="Huang H."/>
            <person name="Sederoff R.R."/>
            <person name="Wang G."/>
            <person name="Qu G."/>
            <person name="Chen S."/>
        </authorList>
    </citation>
    <scope>NUCLEOTIDE SEQUENCE</scope>
    <source>
        <strain evidence="12">SC-2020</strain>
    </source>
</reference>
<comment type="subcellular location">
    <subcellularLocation>
        <location evidence="1">Cell membrane</location>
        <topology evidence="1">Single-pass type I membrane protein</topology>
    </subcellularLocation>
</comment>
<gene>
    <name evidence="12" type="ORF">NC653_018090</name>
</gene>
<dbReference type="Proteomes" id="UP001164929">
    <property type="component" value="Chromosome 6"/>
</dbReference>
<evidence type="ECO:0000256" key="1">
    <source>
        <dbReference type="ARBA" id="ARBA00004251"/>
    </source>
</evidence>
<evidence type="ECO:0000256" key="6">
    <source>
        <dbReference type="ARBA" id="ARBA00022729"/>
    </source>
</evidence>
<evidence type="ECO:0000313" key="13">
    <source>
        <dbReference type="Proteomes" id="UP001164929"/>
    </source>
</evidence>
<accession>A0AAD6W1B6</accession>
<evidence type="ECO:0000313" key="12">
    <source>
        <dbReference type="EMBL" id="KAJ6995505.1"/>
    </source>
</evidence>
<evidence type="ECO:0000256" key="3">
    <source>
        <dbReference type="ARBA" id="ARBA00022475"/>
    </source>
</evidence>
<evidence type="ECO:0000256" key="5">
    <source>
        <dbReference type="ARBA" id="ARBA00022692"/>
    </source>
</evidence>
<dbReference type="EMBL" id="JAQIZT010000006">
    <property type="protein sequence ID" value="KAJ6995505.1"/>
    <property type="molecule type" value="Genomic_DNA"/>
</dbReference>
<keyword evidence="10" id="KW-0675">Receptor</keyword>
<sequence>MRLVTGTSLQDFDVKNNSLTGKQLPENIGKLYILSGLGLVPINQLTGEIPFNMYLHGKPKLTGSIPPELGNNDKASLPCFFVFPRELNDNQLTGNIPPELGKLTDLYDLNVANNHLEGPIPDNLSSCTNLNSLNVHGNNLNGTIPRALRRLESMTNLNLSSNNIQGPIPIELSRISNLDTLDISNNKISGSIPSSLGYWSIF</sequence>
<evidence type="ECO:0000256" key="9">
    <source>
        <dbReference type="ARBA" id="ARBA00023136"/>
    </source>
</evidence>
<comment type="caution">
    <text evidence="12">The sequence shown here is derived from an EMBL/GenBank/DDBJ whole genome shotgun (WGS) entry which is preliminary data.</text>
</comment>
<evidence type="ECO:0000256" key="11">
    <source>
        <dbReference type="ARBA" id="ARBA00023180"/>
    </source>
</evidence>
<dbReference type="Pfam" id="PF00560">
    <property type="entry name" value="LRR_1"/>
    <property type="match status" value="2"/>
</dbReference>
<keyword evidence="4" id="KW-0433">Leucine-rich repeat</keyword>
<evidence type="ECO:0000256" key="8">
    <source>
        <dbReference type="ARBA" id="ARBA00022989"/>
    </source>
</evidence>
<keyword evidence="7" id="KW-0677">Repeat</keyword>
<comment type="similarity">
    <text evidence="2">Belongs to the RLP family.</text>
</comment>
<keyword evidence="11" id="KW-0325">Glycoprotein</keyword>
<keyword evidence="5" id="KW-0812">Transmembrane</keyword>
<dbReference type="FunFam" id="3.80.10.10:FF:000041">
    <property type="entry name" value="LRR receptor-like serine/threonine-protein kinase ERECTA"/>
    <property type="match status" value="1"/>
</dbReference>
<keyword evidence="3" id="KW-1003">Cell membrane</keyword>
<dbReference type="PROSITE" id="PS51450">
    <property type="entry name" value="LRR"/>
    <property type="match status" value="1"/>
</dbReference>
<keyword evidence="9" id="KW-0472">Membrane</keyword>
<dbReference type="Gene3D" id="3.80.10.10">
    <property type="entry name" value="Ribonuclease Inhibitor"/>
    <property type="match status" value="1"/>
</dbReference>
<evidence type="ECO:0000256" key="10">
    <source>
        <dbReference type="ARBA" id="ARBA00023170"/>
    </source>
</evidence>